<dbReference type="STRING" id="709881.SAMN04489832_2238"/>
<protein>
    <submittedName>
        <fullName evidence="2">Hypothetical membrane protein</fullName>
    </submittedName>
</protein>
<gene>
    <name evidence="2" type="ORF">SAMN04489832_2238</name>
</gene>
<dbReference type="AlphaFoldDB" id="A0A1N5WA72"/>
<proteinExistence type="predicted"/>
<keyword evidence="3" id="KW-1185">Reference proteome</keyword>
<keyword evidence="1" id="KW-0472">Membrane</keyword>
<feature type="transmembrane region" description="Helical" evidence="1">
    <location>
        <begin position="21"/>
        <end position="42"/>
    </location>
</feature>
<accession>A0A1N5WA72</accession>
<feature type="transmembrane region" description="Helical" evidence="1">
    <location>
        <begin position="196"/>
        <end position="215"/>
    </location>
</feature>
<feature type="transmembrane region" description="Helical" evidence="1">
    <location>
        <begin position="96"/>
        <end position="115"/>
    </location>
</feature>
<feature type="transmembrane region" description="Helical" evidence="1">
    <location>
        <begin position="62"/>
        <end position="84"/>
    </location>
</feature>
<dbReference type="EMBL" id="FSQT01000001">
    <property type="protein sequence ID" value="SIM81327.1"/>
    <property type="molecule type" value="Genomic_DNA"/>
</dbReference>
<sequence>MTSLTTVPEGATSIRPHRTRYLLLCGTVAGVLFPALSFGQAFTRSGFDLRRHALSSLTLGDLGWLQVVAFVGTGLLAVAFAVGLWRALRPGRAGTVGPVLVAVYGVAMVGGGIFVPDPAFGWPSGAPAGLPAQASTGSILHTVCGAAAFLSLIAAGLLFARRFAGQGRRGWAIYSAASGAVAFVLTALPWSEESVSIRFAVGAVLISGWLVALSWRARADLA</sequence>
<organism evidence="2 3">
    <name type="scientific">Micromonospora cremea</name>
    <dbReference type="NCBI Taxonomy" id="709881"/>
    <lineage>
        <taxon>Bacteria</taxon>
        <taxon>Bacillati</taxon>
        <taxon>Actinomycetota</taxon>
        <taxon>Actinomycetes</taxon>
        <taxon>Micromonosporales</taxon>
        <taxon>Micromonosporaceae</taxon>
        <taxon>Micromonospora</taxon>
    </lineage>
</organism>
<dbReference type="InterPro" id="IPR009339">
    <property type="entry name" value="DUF998"/>
</dbReference>
<dbReference type="Pfam" id="PF06197">
    <property type="entry name" value="DUF998"/>
    <property type="match status" value="1"/>
</dbReference>
<evidence type="ECO:0000256" key="1">
    <source>
        <dbReference type="SAM" id="Phobius"/>
    </source>
</evidence>
<feature type="transmembrane region" description="Helical" evidence="1">
    <location>
        <begin position="171"/>
        <end position="190"/>
    </location>
</feature>
<keyword evidence="1" id="KW-1133">Transmembrane helix</keyword>
<dbReference type="OrthoDB" id="8159487at2"/>
<feature type="transmembrane region" description="Helical" evidence="1">
    <location>
        <begin position="139"/>
        <end position="159"/>
    </location>
</feature>
<dbReference type="RefSeq" id="WP_074311061.1">
    <property type="nucleotide sequence ID" value="NZ_FSQT01000001.1"/>
</dbReference>
<keyword evidence="1" id="KW-0812">Transmembrane</keyword>
<evidence type="ECO:0000313" key="3">
    <source>
        <dbReference type="Proteomes" id="UP000185124"/>
    </source>
</evidence>
<dbReference type="Proteomes" id="UP000185124">
    <property type="component" value="Unassembled WGS sequence"/>
</dbReference>
<name>A0A1N5WA72_9ACTN</name>
<reference evidence="3" key="1">
    <citation type="submission" date="2016-12" db="EMBL/GenBank/DDBJ databases">
        <authorList>
            <person name="Varghese N."/>
            <person name="Submissions S."/>
        </authorList>
    </citation>
    <scope>NUCLEOTIDE SEQUENCE [LARGE SCALE GENOMIC DNA]</scope>
    <source>
        <strain evidence="3">DSM 45599</strain>
    </source>
</reference>
<evidence type="ECO:0000313" key="2">
    <source>
        <dbReference type="EMBL" id="SIM81327.1"/>
    </source>
</evidence>